<evidence type="ECO:0000256" key="14">
    <source>
        <dbReference type="PROSITE-ProRule" id="PRU00278"/>
    </source>
</evidence>
<dbReference type="EMBL" id="SMAI01000018">
    <property type="protein sequence ID" value="TCT01545.1"/>
    <property type="molecule type" value="Genomic_DNA"/>
</dbReference>
<keyword evidence="18" id="KW-1185">Reference proteome</keyword>
<dbReference type="PROSITE" id="PS50198">
    <property type="entry name" value="PPIC_PPIASE_2"/>
    <property type="match status" value="1"/>
</dbReference>
<keyword evidence="7 15" id="KW-0472">Membrane</keyword>
<evidence type="ECO:0000313" key="18">
    <source>
        <dbReference type="Proteomes" id="UP000294664"/>
    </source>
</evidence>
<dbReference type="InterPro" id="IPR027304">
    <property type="entry name" value="Trigger_fact/SurA_dom_sf"/>
</dbReference>
<evidence type="ECO:0000256" key="10">
    <source>
        <dbReference type="ARBA" id="ARBA00031484"/>
    </source>
</evidence>
<dbReference type="GO" id="GO:0003755">
    <property type="term" value="F:peptidyl-prolyl cis-trans isomerase activity"/>
    <property type="evidence" value="ECO:0007669"/>
    <property type="project" value="UniProtKB-KW"/>
</dbReference>
<keyword evidence="8" id="KW-0143">Chaperone</keyword>
<dbReference type="Gene3D" id="3.10.50.40">
    <property type="match status" value="1"/>
</dbReference>
<dbReference type="GO" id="GO:0005886">
    <property type="term" value="C:plasma membrane"/>
    <property type="evidence" value="ECO:0007669"/>
    <property type="project" value="UniProtKB-SubCell"/>
</dbReference>
<dbReference type="Pfam" id="PF13145">
    <property type="entry name" value="Rotamase_2"/>
    <property type="match status" value="1"/>
</dbReference>
<organism evidence="17 18">
    <name type="scientific">Aquabacter spiritensis</name>
    <dbReference type="NCBI Taxonomy" id="933073"/>
    <lineage>
        <taxon>Bacteria</taxon>
        <taxon>Pseudomonadati</taxon>
        <taxon>Pseudomonadota</taxon>
        <taxon>Alphaproteobacteria</taxon>
        <taxon>Hyphomicrobiales</taxon>
        <taxon>Xanthobacteraceae</taxon>
        <taxon>Aquabacter</taxon>
    </lineage>
</organism>
<dbReference type="SUPFAM" id="SSF54534">
    <property type="entry name" value="FKBP-like"/>
    <property type="match status" value="1"/>
</dbReference>
<dbReference type="Gene3D" id="1.10.4030.10">
    <property type="entry name" value="Porin chaperone SurA, peptide-binding domain"/>
    <property type="match status" value="1"/>
</dbReference>
<evidence type="ECO:0000256" key="12">
    <source>
        <dbReference type="ARBA" id="ARBA00040743"/>
    </source>
</evidence>
<dbReference type="PANTHER" id="PTHR47529">
    <property type="entry name" value="PEPTIDYL-PROLYL CIS-TRANS ISOMERASE D"/>
    <property type="match status" value="1"/>
</dbReference>
<keyword evidence="14" id="KW-0697">Rotamase</keyword>
<evidence type="ECO:0000256" key="4">
    <source>
        <dbReference type="ARBA" id="ARBA00022519"/>
    </source>
</evidence>
<dbReference type="OrthoDB" id="9768393at2"/>
<feature type="domain" description="PpiC" evidence="16">
    <location>
        <begin position="268"/>
        <end position="355"/>
    </location>
</feature>
<proteinExistence type="inferred from homology"/>
<protein>
    <recommendedName>
        <fullName evidence="2">Parvulin-like PPIase</fullName>
    </recommendedName>
    <alternativeName>
        <fullName evidence="9">Peptidyl-prolyl cis-trans isomerase plp</fullName>
    </alternativeName>
    <alternativeName>
        <fullName evidence="12">Periplasmic chaperone PpiD</fullName>
    </alternativeName>
    <alternativeName>
        <fullName evidence="13">Periplasmic folding chaperone</fullName>
    </alternativeName>
    <alternativeName>
        <fullName evidence="10">Rotamase plp</fullName>
    </alternativeName>
</protein>
<feature type="transmembrane region" description="Helical" evidence="15">
    <location>
        <begin position="12"/>
        <end position="31"/>
    </location>
</feature>
<keyword evidence="6 15" id="KW-1133">Transmembrane helix</keyword>
<accession>A0A4R3LSI1</accession>
<evidence type="ECO:0000256" key="8">
    <source>
        <dbReference type="ARBA" id="ARBA00023186"/>
    </source>
</evidence>
<dbReference type="RefSeq" id="WP_132035215.1">
    <property type="nucleotide sequence ID" value="NZ_SMAI01000018.1"/>
</dbReference>
<sequence>MVLQTLRKGASGLVAKAFLLVLTLSFVIWGISDVFRGYGTSAVAKVGDTEIPVAAFRQQYLDQIQRISRSTGRPITPDQARAFGLDRQILSQMIAEAALDDDAKRRGLALSDDEIAREIRANPDFRRPGASEFEPAYFEQLLRSNGLTELRFIAMEKQRTLRQEIVESFGGGMVVPRVLSDALHRYQTEQRDIAYVVVTPAAAPALPEPTEDQLKAFYDARKVTFRAPEFRKVALLALTPANLAQWIEVSEADLKAAYESNPARFGTPERRQIQQIVFPDAAAAQAADDKIKAGASFLDIAAARGLGPKDVDLGLVTRADLIDTKIAEAAFTLPDGGTSGPIPGAFGSALVHVAAIQPGQQQPFDQVRDQLRQEIALERARRDLLDKHDAIEDERAAGSTLAEVAQKLGLAIDTLEAVDRSGRDPTGAELTDIPGRQDVVSGAFATQPGIEADVIQLPQNGGYVWFDVLEVTPSRERPFDEVKDLVKARWSEDETVKVVDAAAKSLLEAAQAGKSLADLAAAAKLDVKTADGLQRGRASADFSGDALNQIFEVKVGGVGSAPGATPTERLVFQVTKVTLPPAGPSDQELDQQIARQMETDLLLQYVAGLRTELGVEINERSFQTAIGGEQ</sequence>
<evidence type="ECO:0000259" key="16">
    <source>
        <dbReference type="PROSITE" id="PS50198"/>
    </source>
</evidence>
<dbReference type="InterPro" id="IPR000297">
    <property type="entry name" value="PPIase_PpiC"/>
</dbReference>
<comment type="similarity">
    <text evidence="11">Belongs to the PpiD chaperone family.</text>
</comment>
<dbReference type="PANTHER" id="PTHR47529:SF1">
    <property type="entry name" value="PERIPLASMIC CHAPERONE PPID"/>
    <property type="match status" value="1"/>
</dbReference>
<dbReference type="InterPro" id="IPR052029">
    <property type="entry name" value="PpiD_chaperone"/>
</dbReference>
<dbReference type="Proteomes" id="UP000294664">
    <property type="component" value="Unassembled WGS sequence"/>
</dbReference>
<evidence type="ECO:0000256" key="3">
    <source>
        <dbReference type="ARBA" id="ARBA00022475"/>
    </source>
</evidence>
<dbReference type="AlphaFoldDB" id="A0A4R3LSI1"/>
<dbReference type="SUPFAM" id="SSF109998">
    <property type="entry name" value="Triger factor/SurA peptide-binding domain-like"/>
    <property type="match status" value="1"/>
</dbReference>
<keyword evidence="4" id="KW-0997">Cell inner membrane</keyword>
<name>A0A4R3LSI1_9HYPH</name>
<dbReference type="Pfam" id="PF13624">
    <property type="entry name" value="SurA_N_3"/>
    <property type="match status" value="1"/>
</dbReference>
<evidence type="ECO:0000256" key="11">
    <source>
        <dbReference type="ARBA" id="ARBA00038408"/>
    </source>
</evidence>
<comment type="subcellular location">
    <subcellularLocation>
        <location evidence="1">Cell inner membrane</location>
        <topology evidence="1">Single-pass type II membrane protein</topology>
        <orientation evidence="1">Periplasmic side</orientation>
    </subcellularLocation>
</comment>
<evidence type="ECO:0000256" key="7">
    <source>
        <dbReference type="ARBA" id="ARBA00023136"/>
    </source>
</evidence>
<keyword evidence="5 15" id="KW-0812">Transmembrane</keyword>
<evidence type="ECO:0000256" key="6">
    <source>
        <dbReference type="ARBA" id="ARBA00022989"/>
    </source>
</evidence>
<evidence type="ECO:0000256" key="15">
    <source>
        <dbReference type="SAM" id="Phobius"/>
    </source>
</evidence>
<keyword evidence="14 17" id="KW-0413">Isomerase</keyword>
<evidence type="ECO:0000256" key="13">
    <source>
        <dbReference type="ARBA" id="ARBA00042775"/>
    </source>
</evidence>
<evidence type="ECO:0000256" key="1">
    <source>
        <dbReference type="ARBA" id="ARBA00004382"/>
    </source>
</evidence>
<dbReference type="InterPro" id="IPR046357">
    <property type="entry name" value="PPIase_dom_sf"/>
</dbReference>
<keyword evidence="3" id="KW-1003">Cell membrane</keyword>
<comment type="caution">
    <text evidence="17">The sequence shown here is derived from an EMBL/GenBank/DDBJ whole genome shotgun (WGS) entry which is preliminary data.</text>
</comment>
<gene>
    <name evidence="17" type="ORF">EDC64_11843</name>
</gene>
<evidence type="ECO:0000256" key="2">
    <source>
        <dbReference type="ARBA" id="ARBA00018370"/>
    </source>
</evidence>
<reference evidence="17 18" key="1">
    <citation type="submission" date="2019-03" db="EMBL/GenBank/DDBJ databases">
        <title>Genomic Encyclopedia of Type Strains, Phase IV (KMG-IV): sequencing the most valuable type-strain genomes for metagenomic binning, comparative biology and taxonomic classification.</title>
        <authorList>
            <person name="Goeker M."/>
        </authorList>
    </citation>
    <scope>NUCLEOTIDE SEQUENCE [LARGE SCALE GENOMIC DNA]</scope>
    <source>
        <strain evidence="17 18">DSM 9035</strain>
    </source>
</reference>
<evidence type="ECO:0000313" key="17">
    <source>
        <dbReference type="EMBL" id="TCT01545.1"/>
    </source>
</evidence>
<evidence type="ECO:0000256" key="5">
    <source>
        <dbReference type="ARBA" id="ARBA00022692"/>
    </source>
</evidence>
<evidence type="ECO:0000256" key="9">
    <source>
        <dbReference type="ARBA" id="ARBA00030642"/>
    </source>
</evidence>